<dbReference type="PROSITE" id="PS51257">
    <property type="entry name" value="PROKAR_LIPOPROTEIN"/>
    <property type="match status" value="1"/>
</dbReference>
<dbReference type="SUPFAM" id="SSF53807">
    <property type="entry name" value="Helical backbone' metal receptor"/>
    <property type="match status" value="1"/>
</dbReference>
<dbReference type="Proteomes" id="UP000288028">
    <property type="component" value="Unassembled WGS sequence"/>
</dbReference>
<dbReference type="RefSeq" id="WP_126796347.1">
    <property type="nucleotide sequence ID" value="NZ_CP060720.1"/>
</dbReference>
<evidence type="ECO:0000256" key="5">
    <source>
        <dbReference type="SAM" id="SignalP"/>
    </source>
</evidence>
<dbReference type="AlphaFoldDB" id="A0A430AQ27"/>
<dbReference type="GeneID" id="95581903"/>
<dbReference type="GO" id="GO:1901678">
    <property type="term" value="P:iron coordination entity transport"/>
    <property type="evidence" value="ECO:0007669"/>
    <property type="project" value="UniProtKB-ARBA"/>
</dbReference>
<protein>
    <submittedName>
        <fullName evidence="7">Fe3+-hydroxamate ABC transporter substrate-binding protein</fullName>
    </submittedName>
</protein>
<dbReference type="GO" id="GO:0030288">
    <property type="term" value="C:outer membrane-bounded periplasmic space"/>
    <property type="evidence" value="ECO:0007669"/>
    <property type="project" value="TreeGrafter"/>
</dbReference>
<dbReference type="OrthoDB" id="2241086at2"/>
<evidence type="ECO:0000256" key="1">
    <source>
        <dbReference type="ARBA" id="ARBA00004196"/>
    </source>
</evidence>
<dbReference type="Pfam" id="PF01497">
    <property type="entry name" value="Peripla_BP_2"/>
    <property type="match status" value="1"/>
</dbReference>
<comment type="similarity">
    <text evidence="2">Belongs to the bacterial solute-binding protein 8 family.</text>
</comment>
<keyword evidence="3" id="KW-0813">Transport</keyword>
<accession>A0A430AQ27</accession>
<feature type="chain" id="PRO_5019129243" evidence="5">
    <location>
        <begin position="25"/>
        <end position="308"/>
    </location>
</feature>
<dbReference type="PANTHER" id="PTHR30532">
    <property type="entry name" value="IRON III DICITRATE-BINDING PERIPLASMIC PROTEIN"/>
    <property type="match status" value="1"/>
</dbReference>
<dbReference type="InterPro" id="IPR002491">
    <property type="entry name" value="ABC_transptr_periplasmic_BD"/>
</dbReference>
<keyword evidence="4 5" id="KW-0732">Signal</keyword>
<name>A0A430AQ27_9ENTE</name>
<dbReference type="Gene3D" id="3.40.50.1980">
    <property type="entry name" value="Nitrogenase molybdenum iron protein domain"/>
    <property type="match status" value="2"/>
</dbReference>
<evidence type="ECO:0000313" key="7">
    <source>
        <dbReference type="EMBL" id="RSU10034.1"/>
    </source>
</evidence>
<reference evidence="7 8" key="1">
    <citation type="submission" date="2017-05" db="EMBL/GenBank/DDBJ databases">
        <title>Vagococcus spp. assemblies.</title>
        <authorList>
            <person name="Gulvik C.A."/>
        </authorList>
    </citation>
    <scope>NUCLEOTIDE SEQUENCE [LARGE SCALE GENOMIC DNA]</scope>
    <source>
        <strain evidence="7 8">SS1714</strain>
    </source>
</reference>
<evidence type="ECO:0000256" key="2">
    <source>
        <dbReference type="ARBA" id="ARBA00008814"/>
    </source>
</evidence>
<comment type="subcellular location">
    <subcellularLocation>
        <location evidence="1">Cell envelope</location>
    </subcellularLocation>
</comment>
<organism evidence="7 8">
    <name type="scientific">Vagococcus carniphilus</name>
    <dbReference type="NCBI Taxonomy" id="218144"/>
    <lineage>
        <taxon>Bacteria</taxon>
        <taxon>Bacillati</taxon>
        <taxon>Bacillota</taxon>
        <taxon>Bacilli</taxon>
        <taxon>Lactobacillales</taxon>
        <taxon>Enterococcaceae</taxon>
        <taxon>Vagococcus</taxon>
    </lineage>
</organism>
<dbReference type="PANTHER" id="PTHR30532:SF29">
    <property type="entry name" value="FE(3+) DICITRATE-BINDING PERIPLASMIC PROTEIN"/>
    <property type="match status" value="1"/>
</dbReference>
<comment type="caution">
    <text evidence="7">The sequence shown here is derived from an EMBL/GenBank/DDBJ whole genome shotgun (WGS) entry which is preliminary data.</text>
</comment>
<sequence length="308" mass="34901">MWKKVLSLLSLGLLAVLIVGCSSGKEDTKEKATTKVVETEMGKVEVPTKPKKVVVNWYIHDVASLGVKPVAYAGWAQEAMPMYKEIKDIPTIEKWEKEELLSYEPDLIISYDKDDFDKFSKIAPVVVISEKKTPEERLELLGEVLGKEEEAKKQVTTFEEKLAKAKDSFAKDEFKGKTFSIFEDWGSASYGVYYETGSRGGTLLYDHIGLKYPDKLKELIEKSGETREGLSYEVAADYFGDYVIWFLQPGKKDSEFEKTKIWPTIPAVKDGHILTVPGDLNGLFYYSDVSSLTHQLDYFVEHFDALVK</sequence>
<dbReference type="EMBL" id="NGKB01000020">
    <property type="protein sequence ID" value="RSU10034.1"/>
    <property type="molecule type" value="Genomic_DNA"/>
</dbReference>
<evidence type="ECO:0000259" key="6">
    <source>
        <dbReference type="PROSITE" id="PS50983"/>
    </source>
</evidence>
<keyword evidence="8" id="KW-1185">Reference proteome</keyword>
<evidence type="ECO:0000256" key="3">
    <source>
        <dbReference type="ARBA" id="ARBA00022448"/>
    </source>
</evidence>
<dbReference type="PROSITE" id="PS50983">
    <property type="entry name" value="FE_B12_PBP"/>
    <property type="match status" value="1"/>
</dbReference>
<evidence type="ECO:0000313" key="8">
    <source>
        <dbReference type="Proteomes" id="UP000288028"/>
    </source>
</evidence>
<gene>
    <name evidence="7" type="ORF">CBF28_14135</name>
</gene>
<feature type="signal peptide" evidence="5">
    <location>
        <begin position="1"/>
        <end position="24"/>
    </location>
</feature>
<dbReference type="InterPro" id="IPR051313">
    <property type="entry name" value="Bact_iron-sidero_bind"/>
</dbReference>
<feature type="domain" description="Fe/B12 periplasmic-binding" evidence="6">
    <location>
        <begin position="50"/>
        <end position="307"/>
    </location>
</feature>
<evidence type="ECO:0000256" key="4">
    <source>
        <dbReference type="ARBA" id="ARBA00022729"/>
    </source>
</evidence>
<proteinExistence type="inferred from homology"/>